<name>A0AAD5N2S8_PARTN</name>
<keyword evidence="2" id="KW-1185">Reference proteome</keyword>
<organism evidence="1 2">
    <name type="scientific">Parelaphostrongylus tenuis</name>
    <name type="common">Meningeal worm</name>
    <dbReference type="NCBI Taxonomy" id="148309"/>
    <lineage>
        <taxon>Eukaryota</taxon>
        <taxon>Metazoa</taxon>
        <taxon>Ecdysozoa</taxon>
        <taxon>Nematoda</taxon>
        <taxon>Chromadorea</taxon>
        <taxon>Rhabditida</taxon>
        <taxon>Rhabditina</taxon>
        <taxon>Rhabditomorpha</taxon>
        <taxon>Strongyloidea</taxon>
        <taxon>Metastrongylidae</taxon>
        <taxon>Parelaphostrongylus</taxon>
    </lineage>
</organism>
<dbReference type="Proteomes" id="UP001196413">
    <property type="component" value="Unassembled WGS sequence"/>
</dbReference>
<evidence type="ECO:0000313" key="1">
    <source>
        <dbReference type="EMBL" id="KAJ1360876.1"/>
    </source>
</evidence>
<accession>A0AAD5N2S8</accession>
<dbReference type="AlphaFoldDB" id="A0AAD5N2S8"/>
<sequence length="51" mass="5516">MSGCRQPSEIAMTRTEANLHNVTEDGDQVVDNRDIDDLAGVKNKNAIASQS</sequence>
<gene>
    <name evidence="1" type="ORF">KIN20_019974</name>
</gene>
<comment type="caution">
    <text evidence="1">The sequence shown here is derived from an EMBL/GenBank/DDBJ whole genome shotgun (WGS) entry which is preliminary data.</text>
</comment>
<protein>
    <submittedName>
        <fullName evidence="1">Uncharacterized protein</fullName>
    </submittedName>
</protein>
<dbReference type="EMBL" id="JAHQIW010004011">
    <property type="protein sequence ID" value="KAJ1360876.1"/>
    <property type="molecule type" value="Genomic_DNA"/>
</dbReference>
<reference evidence="1" key="1">
    <citation type="submission" date="2021-06" db="EMBL/GenBank/DDBJ databases">
        <title>Parelaphostrongylus tenuis whole genome reference sequence.</title>
        <authorList>
            <person name="Garwood T.J."/>
            <person name="Larsen P.A."/>
            <person name="Fountain-Jones N.M."/>
            <person name="Garbe J.R."/>
            <person name="Macchietto M.G."/>
            <person name="Kania S.A."/>
            <person name="Gerhold R.W."/>
            <person name="Richards J.E."/>
            <person name="Wolf T.M."/>
        </authorList>
    </citation>
    <scope>NUCLEOTIDE SEQUENCE</scope>
    <source>
        <strain evidence="1">MNPRO001-30</strain>
        <tissue evidence="1">Meninges</tissue>
    </source>
</reference>
<proteinExistence type="predicted"/>
<evidence type="ECO:0000313" key="2">
    <source>
        <dbReference type="Proteomes" id="UP001196413"/>
    </source>
</evidence>